<comment type="caution">
    <text evidence="8">The sequence shown here is derived from an EMBL/GenBank/DDBJ whole genome shotgun (WGS) entry which is preliminary data.</text>
</comment>
<dbReference type="GO" id="GO:0016020">
    <property type="term" value="C:membrane"/>
    <property type="evidence" value="ECO:0007669"/>
    <property type="project" value="UniProtKB-SubCell"/>
</dbReference>
<name>A0A7W7ZMU8_9BACT</name>
<keyword evidence="5 7" id="KW-0472">Membrane</keyword>
<protein>
    <submittedName>
        <fullName evidence="8">Type IV secretion system protein VirB10</fullName>
    </submittedName>
</protein>
<comment type="subcellular location">
    <subcellularLocation>
        <location evidence="1">Membrane</location>
        <topology evidence="1">Single-pass membrane protein</topology>
    </subcellularLocation>
</comment>
<sequence>MAETVSTSQQSEPSLRKWATDPRGVLQKNMKPLLYLGVALLVILAAVFSSRGKKTPAQEAAARHEPPQPVVQDNSDNNIQDLKTQLAAERQKEAEQNNAQLAAATDPAMQMATPAQRAAVAGYGTTGQPVPCVPGQPCQQPPAYGYAQGNGGGQLSAAQQASQQLQAKERELAYDSRFSSNLVFAQTAISTRGLGGEQPNPSSGIPAPQQSNLMAPREAGAKSQGESAAAPKRAPEVNIDAASGQPYVIYEGTTVDTVLMNRLDGDAVGPVKVLVSNPLYSHDHQHVLIPDGTIVLGEAKKIGGSGFGQQRRMAVVFHRMIMPDGYSVDLDQFHGLDQIGEEGLKDKVNNHYLQIFGASIALGVIAGAAEITQGGGALTASGPEVFTNGASASVAQSATSVLDRFMQIPPTITIREGHRVKVYVTQDMLLPAYENHAIPQSF</sequence>
<evidence type="ECO:0000256" key="4">
    <source>
        <dbReference type="ARBA" id="ARBA00022989"/>
    </source>
</evidence>
<proteinExistence type="inferred from homology"/>
<feature type="transmembrane region" description="Helical" evidence="7">
    <location>
        <begin position="33"/>
        <end position="50"/>
    </location>
</feature>
<evidence type="ECO:0000256" key="2">
    <source>
        <dbReference type="ARBA" id="ARBA00010265"/>
    </source>
</evidence>
<dbReference type="EMBL" id="JACHIO010000003">
    <property type="protein sequence ID" value="MBB5062517.1"/>
    <property type="molecule type" value="Genomic_DNA"/>
</dbReference>
<dbReference type="InterPro" id="IPR042217">
    <property type="entry name" value="T4SS_VirB10/TrbI"/>
</dbReference>
<evidence type="ECO:0000256" key="3">
    <source>
        <dbReference type="ARBA" id="ARBA00022692"/>
    </source>
</evidence>
<dbReference type="Proteomes" id="UP000584867">
    <property type="component" value="Unassembled WGS sequence"/>
</dbReference>
<evidence type="ECO:0000313" key="9">
    <source>
        <dbReference type="Proteomes" id="UP000584867"/>
    </source>
</evidence>
<dbReference type="AlphaFoldDB" id="A0A7W7ZMU8"/>
<evidence type="ECO:0000256" key="5">
    <source>
        <dbReference type="ARBA" id="ARBA00023136"/>
    </source>
</evidence>
<evidence type="ECO:0000256" key="6">
    <source>
        <dbReference type="SAM" id="MobiDB-lite"/>
    </source>
</evidence>
<comment type="similarity">
    <text evidence="2">Belongs to the TrbI/VirB10 family.</text>
</comment>
<dbReference type="Pfam" id="PF03743">
    <property type="entry name" value="TrbI"/>
    <property type="match status" value="1"/>
</dbReference>
<evidence type="ECO:0000256" key="7">
    <source>
        <dbReference type="SAM" id="Phobius"/>
    </source>
</evidence>
<accession>A0A7W7ZMU8</accession>
<reference evidence="8 9" key="1">
    <citation type="submission" date="2020-08" db="EMBL/GenBank/DDBJ databases">
        <title>Genomic Encyclopedia of Type Strains, Phase IV (KMG-V): Genome sequencing to study the core and pangenomes of soil and plant-associated prokaryotes.</title>
        <authorList>
            <person name="Whitman W."/>
        </authorList>
    </citation>
    <scope>NUCLEOTIDE SEQUENCE [LARGE SCALE GENOMIC DNA]</scope>
    <source>
        <strain evidence="8 9">X5P3</strain>
    </source>
</reference>
<gene>
    <name evidence="8" type="ORF">HDF15_000847</name>
</gene>
<keyword evidence="3 7" id="KW-0812">Transmembrane</keyword>
<dbReference type="RefSeq" id="WP_184253033.1">
    <property type="nucleotide sequence ID" value="NZ_JACHIO010000003.1"/>
</dbReference>
<feature type="region of interest" description="Disordered" evidence="6">
    <location>
        <begin position="192"/>
        <end position="234"/>
    </location>
</feature>
<dbReference type="Gene3D" id="2.40.128.260">
    <property type="entry name" value="Type IV secretion system, VirB10/TraB/TrbI"/>
    <property type="match status" value="1"/>
</dbReference>
<keyword evidence="4 7" id="KW-1133">Transmembrane helix</keyword>
<feature type="region of interest" description="Disordered" evidence="6">
    <location>
        <begin position="56"/>
        <end position="76"/>
    </location>
</feature>
<dbReference type="InterPro" id="IPR005498">
    <property type="entry name" value="T4SS_VirB10/TraB/TrbI"/>
</dbReference>
<evidence type="ECO:0000256" key="1">
    <source>
        <dbReference type="ARBA" id="ARBA00004167"/>
    </source>
</evidence>
<organism evidence="8 9">
    <name type="scientific">Granulicella mallensis</name>
    <dbReference type="NCBI Taxonomy" id="940614"/>
    <lineage>
        <taxon>Bacteria</taxon>
        <taxon>Pseudomonadati</taxon>
        <taxon>Acidobacteriota</taxon>
        <taxon>Terriglobia</taxon>
        <taxon>Terriglobales</taxon>
        <taxon>Acidobacteriaceae</taxon>
        <taxon>Granulicella</taxon>
    </lineage>
</organism>
<feature type="region of interest" description="Disordered" evidence="6">
    <location>
        <begin position="143"/>
        <end position="162"/>
    </location>
</feature>
<evidence type="ECO:0000313" key="8">
    <source>
        <dbReference type="EMBL" id="MBB5062517.1"/>
    </source>
</evidence>
<dbReference type="CDD" id="cd16429">
    <property type="entry name" value="VirB10"/>
    <property type="match status" value="1"/>
</dbReference>
<feature type="compositionally biased region" description="Polar residues" evidence="6">
    <location>
        <begin position="199"/>
        <end position="213"/>
    </location>
</feature>